<evidence type="ECO:0000313" key="2">
    <source>
        <dbReference type="EMBL" id="MDP2538671.1"/>
    </source>
</evidence>
<evidence type="ECO:0000313" key="4">
    <source>
        <dbReference type="Proteomes" id="UP001240777"/>
    </source>
</evidence>
<evidence type="ECO:0000313" key="1">
    <source>
        <dbReference type="EMBL" id="MDO7253791.1"/>
    </source>
</evidence>
<organism evidence="2 3">
    <name type="scientific">Helicobacter cappadocius</name>
    <dbReference type="NCBI Taxonomy" id="3063998"/>
    <lineage>
        <taxon>Bacteria</taxon>
        <taxon>Pseudomonadati</taxon>
        <taxon>Campylobacterota</taxon>
        <taxon>Epsilonproteobacteria</taxon>
        <taxon>Campylobacterales</taxon>
        <taxon>Helicobacteraceae</taxon>
        <taxon>Helicobacter</taxon>
    </lineage>
</organism>
<dbReference type="AlphaFoldDB" id="A0AA90TBC6"/>
<dbReference type="RefSeq" id="WP_305517629.1">
    <property type="nucleotide sequence ID" value="NZ_JAUPEV010000014.1"/>
</dbReference>
<accession>A0AA90TBC6</accession>
<sequence>MQIFAKDTKDTPPVLDIDATKNGWNLELKKISLNFTSASLKNQDIYKDFSNNRIKGDSQIVGQAFGNFQANYYAKNFVIFNSLIAEYGRNIIYPQNSAKIDNKTLDRILIGTDYTQRIWKIDRILGGFEVGPYVQLGYQTEFTPQAGLDRRKILRFNTGFKVFDGKYIKNLHLNMFGEEDFTYKIPVESMGLETGLNIEHKIEDNVTLTYQFNFRSYLLNNYPPSHNPEYELEFNVKLDTKVYKNFSVAPFVSFYMLKGRYFKEVGTNLFIGVSISYSQVFIDAKQKSSDF</sequence>
<dbReference type="Proteomes" id="UP001240777">
    <property type="component" value="Unassembled WGS sequence"/>
</dbReference>
<comment type="caution">
    <text evidence="2">The sequence shown here is derived from an EMBL/GenBank/DDBJ whole genome shotgun (WGS) entry which is preliminary data.</text>
</comment>
<proteinExistence type="predicted"/>
<dbReference type="Proteomes" id="UP001177258">
    <property type="component" value="Unassembled WGS sequence"/>
</dbReference>
<reference evidence="2 4" key="1">
    <citation type="submission" date="2023-07" db="EMBL/GenBank/DDBJ databases">
        <title>Unpublished Manusciprt.</title>
        <authorList>
            <person name="Aydin F."/>
            <person name="Tarhane S."/>
            <person name="Saticioglu I.B."/>
            <person name="Karakaya E."/>
            <person name="Abay S."/>
            <person name="Guran O."/>
            <person name="Bozkurt E."/>
            <person name="Uzum N."/>
            <person name="Olgun K."/>
            <person name="Jablonski D."/>
        </authorList>
    </citation>
    <scope>NUCLEOTIDE SEQUENCE</scope>
    <source>
        <strain evidence="4">faydin-H75</strain>
        <strain evidence="2">Faydin-H76</strain>
    </source>
</reference>
<dbReference type="EMBL" id="JAUPEV010000014">
    <property type="protein sequence ID" value="MDO7253791.1"/>
    <property type="molecule type" value="Genomic_DNA"/>
</dbReference>
<evidence type="ECO:0008006" key="5">
    <source>
        <dbReference type="Google" id="ProtNLM"/>
    </source>
</evidence>
<keyword evidence="4" id="KW-1185">Reference proteome</keyword>
<reference evidence="1" key="2">
    <citation type="submission" date="2023-07" db="EMBL/GenBank/DDBJ databases">
        <authorList>
            <person name="Aydin F."/>
            <person name="Tarhane S."/>
            <person name="Saticioglu I.B."/>
            <person name="Karakaya E."/>
            <person name="Abay S."/>
            <person name="Guran O."/>
            <person name="Bozkurt E."/>
            <person name="Uzum N."/>
            <person name="Olgun K."/>
            <person name="Jablonski D."/>
        </authorList>
    </citation>
    <scope>NUCLEOTIDE SEQUENCE</scope>
    <source>
        <strain evidence="1">Faydin-H75</strain>
    </source>
</reference>
<evidence type="ECO:0000313" key="3">
    <source>
        <dbReference type="Proteomes" id="UP001177258"/>
    </source>
</evidence>
<protein>
    <recommendedName>
        <fullName evidence="5">DUF3078 domain-containing protein</fullName>
    </recommendedName>
</protein>
<name>A0AA90TBC6_9HELI</name>
<dbReference type="EMBL" id="JAUYZK010000003">
    <property type="protein sequence ID" value="MDP2538671.1"/>
    <property type="molecule type" value="Genomic_DNA"/>
</dbReference>
<reference evidence="1 3" key="3">
    <citation type="journal article" date="2024" name="Syst. Appl. Microbiol.">
        <title>Helicobacter cappadocius sp. nov., from lizards: The first psychrotrophic Helicobacter species.</title>
        <authorList>
            <person name="Aydin F."/>
            <person name="Tarhane S."/>
            <person name="Karakaya E."/>
            <person name="Abay S."/>
            <person name="Kayman T."/>
            <person name="Guran O."/>
            <person name="Bozkurt E."/>
            <person name="Uzum N."/>
            <person name="Avci A."/>
            <person name="Olgun K."/>
            <person name="Jablonski D."/>
            <person name="Guran C."/>
            <person name="Burcin Saticioglu I."/>
        </authorList>
    </citation>
    <scope>NUCLEOTIDE SEQUENCE [LARGE SCALE GENOMIC DNA]</scope>
    <source>
        <strain evidence="1">Faydin-H75</strain>
        <strain evidence="3">faydin-H76</strain>
    </source>
</reference>
<gene>
    <name evidence="1" type="ORF">Q5I04_07725</name>
    <name evidence="2" type="ORF">Q5I06_02590</name>
</gene>